<evidence type="ECO:0000256" key="2">
    <source>
        <dbReference type="SAM" id="Phobius"/>
    </source>
</evidence>
<keyword evidence="2" id="KW-1133">Transmembrane helix</keyword>
<keyword evidence="2" id="KW-0812">Transmembrane</keyword>
<dbReference type="PANTHER" id="PTHR30576">
    <property type="entry name" value="COLANIC BIOSYNTHESIS UDP-GLUCOSE LIPID CARRIER TRANSFERASE"/>
    <property type="match status" value="1"/>
</dbReference>
<gene>
    <name evidence="4" type="ORF">ACFQZJ_18945</name>
</gene>
<dbReference type="Proteomes" id="UP001597012">
    <property type="component" value="Unassembled WGS sequence"/>
</dbReference>
<feature type="domain" description="Bacterial sugar transferase" evidence="3">
    <location>
        <begin position="7"/>
        <end position="181"/>
    </location>
</feature>
<protein>
    <submittedName>
        <fullName evidence="4">Sugar transferase</fullName>
    </submittedName>
</protein>
<comment type="similarity">
    <text evidence="1">Belongs to the bacterial sugar transferase family.</text>
</comment>
<evidence type="ECO:0000313" key="4">
    <source>
        <dbReference type="EMBL" id="MFD0799555.1"/>
    </source>
</evidence>
<evidence type="ECO:0000313" key="5">
    <source>
        <dbReference type="Proteomes" id="UP001597012"/>
    </source>
</evidence>
<accession>A0ABW3B8W5</accession>
<keyword evidence="4" id="KW-0808">Transferase</keyword>
<proteinExistence type="inferred from homology"/>
<dbReference type="EMBL" id="JBHTHY010000026">
    <property type="protein sequence ID" value="MFD0799555.1"/>
    <property type="molecule type" value="Genomic_DNA"/>
</dbReference>
<feature type="transmembrane region" description="Helical" evidence="2">
    <location>
        <begin position="12"/>
        <end position="37"/>
    </location>
</feature>
<organism evidence="4 5">
    <name type="scientific">Maribacter chungangensis</name>
    <dbReference type="NCBI Taxonomy" id="1069117"/>
    <lineage>
        <taxon>Bacteria</taxon>
        <taxon>Pseudomonadati</taxon>
        <taxon>Bacteroidota</taxon>
        <taxon>Flavobacteriia</taxon>
        <taxon>Flavobacteriales</taxon>
        <taxon>Flavobacteriaceae</taxon>
        <taxon>Maribacter</taxon>
    </lineage>
</organism>
<keyword evidence="5" id="KW-1185">Reference proteome</keyword>
<dbReference type="PANTHER" id="PTHR30576:SF8">
    <property type="entry name" value="UNDECAPRENYL-PHOSPHATE GALACTOSE PHOSPHOTRANSFERASE"/>
    <property type="match status" value="1"/>
</dbReference>
<dbReference type="Pfam" id="PF02397">
    <property type="entry name" value="Bac_transf"/>
    <property type="match status" value="1"/>
</dbReference>
<name>A0ABW3B8W5_9FLAO</name>
<comment type="caution">
    <text evidence="4">The sequence shown here is derived from an EMBL/GenBank/DDBJ whole genome shotgun (WGS) entry which is preliminary data.</text>
</comment>
<evidence type="ECO:0000259" key="3">
    <source>
        <dbReference type="Pfam" id="PF02397"/>
    </source>
</evidence>
<sequence>MYKHYFKRPIEFVLALVGLIVLSPLLLITIVVLTISFKESPFFTQKRPGRHEKIFSVLKLKTMNSKKDADGHLLPDTDRLTPMGIFIRKTSIDELPQLINVLKGEMSLIGPRPLLIRYLPYYTEEERKRFLIRPGITGLAQISGRNFITWENKFAKDVEYLENMSFALDLKIILLTLKKIVTSEGIDVDPVGNTEMLALDDERKDQKAFAHVKELSL</sequence>
<dbReference type="InterPro" id="IPR003362">
    <property type="entry name" value="Bact_transf"/>
</dbReference>
<dbReference type="GO" id="GO:0016740">
    <property type="term" value="F:transferase activity"/>
    <property type="evidence" value="ECO:0007669"/>
    <property type="project" value="UniProtKB-KW"/>
</dbReference>
<evidence type="ECO:0000256" key="1">
    <source>
        <dbReference type="ARBA" id="ARBA00006464"/>
    </source>
</evidence>
<reference evidence="5" key="1">
    <citation type="journal article" date="2019" name="Int. J. Syst. Evol. Microbiol.">
        <title>The Global Catalogue of Microorganisms (GCM) 10K type strain sequencing project: providing services to taxonomists for standard genome sequencing and annotation.</title>
        <authorList>
            <consortium name="The Broad Institute Genomics Platform"/>
            <consortium name="The Broad Institute Genome Sequencing Center for Infectious Disease"/>
            <person name="Wu L."/>
            <person name="Ma J."/>
        </authorList>
    </citation>
    <scope>NUCLEOTIDE SEQUENCE [LARGE SCALE GENOMIC DNA]</scope>
    <source>
        <strain evidence="5">CCUG 61948</strain>
    </source>
</reference>
<keyword evidence="2" id="KW-0472">Membrane</keyword>
<dbReference type="RefSeq" id="WP_379936549.1">
    <property type="nucleotide sequence ID" value="NZ_JBHTHY010000026.1"/>
</dbReference>